<gene>
    <name evidence="2" type="ORF">AVEN_236140_1</name>
</gene>
<feature type="compositionally biased region" description="Low complexity" evidence="1">
    <location>
        <begin position="707"/>
        <end position="716"/>
    </location>
</feature>
<feature type="compositionally biased region" description="Basic and acidic residues" evidence="1">
    <location>
        <begin position="1"/>
        <end position="18"/>
    </location>
</feature>
<feature type="compositionally biased region" description="Polar residues" evidence="1">
    <location>
        <begin position="409"/>
        <end position="422"/>
    </location>
</feature>
<evidence type="ECO:0000256" key="1">
    <source>
        <dbReference type="SAM" id="MobiDB-lite"/>
    </source>
</evidence>
<feature type="region of interest" description="Disordered" evidence="1">
    <location>
        <begin position="1"/>
        <end position="215"/>
    </location>
</feature>
<reference evidence="2 3" key="1">
    <citation type="journal article" date="2019" name="Sci. Rep.">
        <title>Orb-weaving spider Araneus ventricosus genome elucidates the spidroin gene catalogue.</title>
        <authorList>
            <person name="Kono N."/>
            <person name="Nakamura H."/>
            <person name="Ohtoshi R."/>
            <person name="Moran D.A.P."/>
            <person name="Shinohara A."/>
            <person name="Yoshida Y."/>
            <person name="Fujiwara M."/>
            <person name="Mori M."/>
            <person name="Tomita M."/>
            <person name="Arakawa K."/>
        </authorList>
    </citation>
    <scope>NUCLEOTIDE SEQUENCE [LARGE SCALE GENOMIC DNA]</scope>
</reference>
<feature type="compositionally biased region" description="Polar residues" evidence="1">
    <location>
        <begin position="325"/>
        <end position="335"/>
    </location>
</feature>
<feature type="compositionally biased region" description="Polar residues" evidence="1">
    <location>
        <begin position="45"/>
        <end position="55"/>
    </location>
</feature>
<accession>A0A4Y2HUS7</accession>
<dbReference type="Proteomes" id="UP000499080">
    <property type="component" value="Unassembled WGS sequence"/>
</dbReference>
<feature type="compositionally biased region" description="Basic and acidic residues" evidence="1">
    <location>
        <begin position="303"/>
        <end position="319"/>
    </location>
</feature>
<feature type="compositionally biased region" description="Basic and acidic residues" evidence="1">
    <location>
        <begin position="548"/>
        <end position="565"/>
    </location>
</feature>
<feature type="region of interest" description="Disordered" evidence="1">
    <location>
        <begin position="517"/>
        <end position="683"/>
    </location>
</feature>
<feature type="compositionally biased region" description="Polar residues" evidence="1">
    <location>
        <begin position="169"/>
        <end position="180"/>
    </location>
</feature>
<organism evidence="2 3">
    <name type="scientific">Araneus ventricosus</name>
    <name type="common">Orbweaver spider</name>
    <name type="synonym">Epeira ventricosa</name>
    <dbReference type="NCBI Taxonomy" id="182803"/>
    <lineage>
        <taxon>Eukaryota</taxon>
        <taxon>Metazoa</taxon>
        <taxon>Ecdysozoa</taxon>
        <taxon>Arthropoda</taxon>
        <taxon>Chelicerata</taxon>
        <taxon>Arachnida</taxon>
        <taxon>Araneae</taxon>
        <taxon>Araneomorphae</taxon>
        <taxon>Entelegynae</taxon>
        <taxon>Araneoidea</taxon>
        <taxon>Araneidae</taxon>
        <taxon>Araneus</taxon>
    </lineage>
</organism>
<name>A0A4Y2HUS7_ARAVE</name>
<feature type="compositionally biased region" description="Polar residues" evidence="1">
    <location>
        <begin position="115"/>
        <end position="126"/>
    </location>
</feature>
<feature type="region of interest" description="Disordered" evidence="1">
    <location>
        <begin position="234"/>
        <end position="281"/>
    </location>
</feature>
<dbReference type="EMBL" id="BGPR01002174">
    <property type="protein sequence ID" value="GBM69032.1"/>
    <property type="molecule type" value="Genomic_DNA"/>
</dbReference>
<feature type="region of interest" description="Disordered" evidence="1">
    <location>
        <begin position="893"/>
        <end position="930"/>
    </location>
</feature>
<feature type="compositionally biased region" description="Polar residues" evidence="1">
    <location>
        <begin position="460"/>
        <end position="479"/>
    </location>
</feature>
<feature type="region of interest" description="Disordered" evidence="1">
    <location>
        <begin position="353"/>
        <end position="404"/>
    </location>
</feature>
<feature type="compositionally biased region" description="Basic and acidic residues" evidence="1">
    <location>
        <begin position="31"/>
        <end position="44"/>
    </location>
</feature>
<feature type="compositionally biased region" description="Polar residues" evidence="1">
    <location>
        <begin position="645"/>
        <end position="668"/>
    </location>
</feature>
<evidence type="ECO:0000313" key="2">
    <source>
        <dbReference type="EMBL" id="GBM69032.1"/>
    </source>
</evidence>
<feature type="compositionally biased region" description="Polar residues" evidence="1">
    <location>
        <begin position="601"/>
        <end position="618"/>
    </location>
</feature>
<proteinExistence type="predicted"/>
<feature type="compositionally biased region" description="Low complexity" evidence="1">
    <location>
        <begin position="893"/>
        <end position="915"/>
    </location>
</feature>
<feature type="compositionally biased region" description="Polar residues" evidence="1">
    <location>
        <begin position="360"/>
        <end position="373"/>
    </location>
</feature>
<feature type="compositionally biased region" description="Polar residues" evidence="1">
    <location>
        <begin position="264"/>
        <end position="273"/>
    </location>
</feature>
<feature type="region of interest" description="Disordered" evidence="1">
    <location>
        <begin position="409"/>
        <end position="428"/>
    </location>
</feature>
<feature type="region of interest" description="Disordered" evidence="1">
    <location>
        <begin position="294"/>
        <end position="341"/>
    </location>
</feature>
<evidence type="ECO:0000313" key="3">
    <source>
        <dbReference type="Proteomes" id="UP000499080"/>
    </source>
</evidence>
<feature type="region of interest" description="Disordered" evidence="1">
    <location>
        <begin position="698"/>
        <end position="725"/>
    </location>
</feature>
<keyword evidence="3" id="KW-1185">Reference proteome</keyword>
<protein>
    <submittedName>
        <fullName evidence="2">Uncharacterized protein</fullName>
    </submittedName>
</protein>
<dbReference type="AlphaFoldDB" id="A0A4Y2HUS7"/>
<feature type="region of interest" description="Disordered" evidence="1">
    <location>
        <begin position="445"/>
        <end position="479"/>
    </location>
</feature>
<comment type="caution">
    <text evidence="2">The sequence shown here is derived from an EMBL/GenBank/DDBJ whole genome shotgun (WGS) entry which is preliminary data.</text>
</comment>
<sequence length="1138" mass="126990">MDCKKFIRSSSEKVKDSPNDNDSSEDVFQDQSEKFDRNTTRTGKENLSTVGQLASENERLPSPRSVKVSYQPPTPFSQAPNIDQLDETFLNTDVYTPRELRSSTSCSRSADAVISPQQNPTASSISVLEDSDASRAKTNQRNLSPFAANRNADFSSPPERDQNLAIISLSKNLKETNTPSPEKRSVETDEVSTPIKRLRNSSERHSGKPGTKTESYRFSAAAETYKSPTNLHIQQMKAALQKNEESESLNSPSTPSKRKRKMTRNSSVQSKTANDPCLSNLIPPSTAANIVHKSPTNLQMHGSKVDVRNVDESPTERKTLISYRGCSTDSNSLAKNSEPDGLHQTASFLTLPKEEHESVSNESTDASSANPNLKTSKQKGTKSSSDMPNEGALPNFTSKKDDTIMHPTTLTDASLVRPNNVSRKQRDRLPVSDVSFEVVQPDLPVKETESAVHPLRLTDETSSSDRGPASKSQNSTTVGFESCVEVKKIQDSVSAKETQSASNVTDSAIETQVLKSSQSSPIILNPHLPSSCHLPRRSNSSVTKVPHRILEFDTSDKKVRIDQNRSDFSTRTPTPDGESRSQSKELSVLRSRGMHRRSLSDKTLASKTSPELYQSNILQGIFPRSHSKESSTSRSLEKHRRSVSDETLTPRNLTEVQAQEDQSDSLIRSRSKETPISRSLPEISEGISRTTCVVQPLFRGMPPRSVSNTTSTTSNTLEFSHSGRSNQLLVGMTETLPSNESSTSRNNPEIQLQRNRNDPSLQMRHARFLSGEASTSRNQPEVAIDINSPYIDVVEGQASTSRYQPIVAGGSSFDQASTSRGQPEVVSDINPPYIDVFEGHASTSRYQPVDTGGSSSFDQSYFPTSRNRPAMEGNEINLPVWALFRYRPITTGGSSSYDSSSEYLTSSSSDVSESGEAGERTRGTFEPFTPSRPDEHVEYLVEARFVLLSVLKELMLYKGDDDLWRRFEASFRRTSESCTELERVKLCTKLACYLANRGYDLWNKNLFMTYKMTAETCTQVIYEKLNSTVVGTLALIVRVAVTRDFSEFIISYYTNLTSLYREFSLYSTITNAEDIQDEVSRNRVKKLKKMIHSLLLRTSLAFRLLLMYIGENSDEEFIERFEYLVSEEDKMFLRRKIE</sequence>